<keyword evidence="3" id="KW-0274">FAD</keyword>
<dbReference type="EMBL" id="JAAMPI010000615">
    <property type="protein sequence ID" value="KAF4629884.1"/>
    <property type="molecule type" value="Genomic_DNA"/>
</dbReference>
<protein>
    <recommendedName>
        <fullName evidence="11">Long-chain-alcohol oxidase</fullName>
    </recommendedName>
</protein>
<accession>A0A8H4RGW4</accession>
<organism evidence="9 10">
    <name type="scientific">Cudoniella acicularis</name>
    <dbReference type="NCBI Taxonomy" id="354080"/>
    <lineage>
        <taxon>Eukaryota</taxon>
        <taxon>Fungi</taxon>
        <taxon>Dikarya</taxon>
        <taxon>Ascomycota</taxon>
        <taxon>Pezizomycotina</taxon>
        <taxon>Leotiomycetes</taxon>
        <taxon>Helotiales</taxon>
        <taxon>Tricladiaceae</taxon>
        <taxon>Cudoniella</taxon>
    </lineage>
</organism>
<dbReference type="InterPro" id="IPR036188">
    <property type="entry name" value="FAD/NAD-bd_sf"/>
</dbReference>
<proteinExistence type="inferred from homology"/>
<keyword evidence="2" id="KW-0285">Flavoprotein</keyword>
<comment type="similarity">
    <text evidence="1">Belongs to the GMC oxidoreductase family.</text>
</comment>
<keyword evidence="10" id="KW-1185">Reference proteome</keyword>
<evidence type="ECO:0000256" key="3">
    <source>
        <dbReference type="ARBA" id="ARBA00022827"/>
    </source>
</evidence>
<feature type="domain" description="FAD-dependent oxidoreductase 2 FAD-binding" evidence="7">
    <location>
        <begin position="152"/>
        <end position="185"/>
    </location>
</feature>
<evidence type="ECO:0000256" key="4">
    <source>
        <dbReference type="ARBA" id="ARBA00023002"/>
    </source>
</evidence>
<dbReference type="OrthoDB" id="269227at2759"/>
<evidence type="ECO:0000256" key="2">
    <source>
        <dbReference type="ARBA" id="ARBA00022630"/>
    </source>
</evidence>
<evidence type="ECO:0000313" key="9">
    <source>
        <dbReference type="EMBL" id="KAF4629884.1"/>
    </source>
</evidence>
<evidence type="ECO:0000313" key="10">
    <source>
        <dbReference type="Proteomes" id="UP000566819"/>
    </source>
</evidence>
<dbReference type="InterPro" id="IPR007867">
    <property type="entry name" value="GMC_OxRtase_C"/>
</dbReference>
<dbReference type="PANTHER" id="PTHR46056:SF12">
    <property type="entry name" value="LONG-CHAIN-ALCOHOL OXIDASE"/>
    <property type="match status" value="1"/>
</dbReference>
<evidence type="ECO:0000256" key="1">
    <source>
        <dbReference type="ARBA" id="ARBA00010790"/>
    </source>
</evidence>
<dbReference type="Gene3D" id="3.50.50.60">
    <property type="entry name" value="FAD/NAD(P)-binding domain"/>
    <property type="match status" value="2"/>
</dbReference>
<sequence>MASDLATLAPSPVSLPGTLSREPFTESQWTTLMAIMDTTIQSIRKESSADGGISSLAIPDSDYDATIKELKEAMPCQPDTASLEEYFDEKVSDNPQFQVLLKRTFVDSLPEKSRKGLAVVLSTLNHYKPGSPFKYDFIQFADGLEPEIIETDVVIVGSGCGGAVCAKNLAEAGNRVFVVEKAYHFEPTQLPMSEQVALANMFEAGGAMASDDGSISVVAGSTWGGGGTINWSASLQTQGFVRKEWAQDRGLQFFETAEFQSCLDRVCHRMGVSSEKVRHNHRNEILLEGSRKLGYHGKAVPQNSGGDEHYCGHCTLGCSSGQKQGPVISWLPDAARAGAKFVEGFQVDRVLFDESNSTKAIGVQGTWASRNNKGGIDGPTSERTVRQVIVKAKKVILSAGTLWSPIILKNSGLKNWQIGRNLYLHPVNLLASVFQEDIRPWEGGILTTVCSTFENLDGKGHGTKLEAVSMVPSMFMLFVNWTSGLEYKKVALKYRRMNGYISIARDRDTGIVYPDPDSGRPRIRYTPSAFDRAHCLEGVIALAKIAYVTGATEIHPCIQGVKPFIRDSDTPPFSTSDDPDLGVTDPRFKAWIKDLQQNGNKPPIGTFTSAHQMGTCRMSAEEKDGVVDSKGRVWGTEGLYVSDASIFPSASGVNPMITNMAISDWISRNIAKELRGGGASVESRL</sequence>
<evidence type="ECO:0008006" key="11">
    <source>
        <dbReference type="Google" id="ProtNLM"/>
    </source>
</evidence>
<keyword evidence="4" id="KW-0560">Oxidoreductase</keyword>
<dbReference type="Proteomes" id="UP000566819">
    <property type="component" value="Unassembled WGS sequence"/>
</dbReference>
<feature type="region of interest" description="Disordered" evidence="5">
    <location>
        <begin position="1"/>
        <end position="20"/>
    </location>
</feature>
<evidence type="ECO:0000259" key="7">
    <source>
        <dbReference type="Pfam" id="PF00890"/>
    </source>
</evidence>
<feature type="domain" description="Glucose-methanol-choline oxidoreductase N-terminal" evidence="6">
    <location>
        <begin position="200"/>
        <end position="427"/>
    </location>
</feature>
<feature type="domain" description="Glucose-methanol-choline oxidoreductase C-terminal" evidence="8">
    <location>
        <begin position="520"/>
        <end position="662"/>
    </location>
</feature>
<dbReference type="Pfam" id="PF00890">
    <property type="entry name" value="FAD_binding_2"/>
    <property type="match status" value="1"/>
</dbReference>
<dbReference type="Pfam" id="PF00732">
    <property type="entry name" value="GMC_oxred_N"/>
    <property type="match status" value="1"/>
</dbReference>
<evidence type="ECO:0000259" key="8">
    <source>
        <dbReference type="Pfam" id="PF05199"/>
    </source>
</evidence>
<comment type="caution">
    <text evidence="9">The sequence shown here is derived from an EMBL/GenBank/DDBJ whole genome shotgun (WGS) entry which is preliminary data.</text>
</comment>
<dbReference type="GO" id="GO:0016614">
    <property type="term" value="F:oxidoreductase activity, acting on CH-OH group of donors"/>
    <property type="evidence" value="ECO:0007669"/>
    <property type="project" value="InterPro"/>
</dbReference>
<dbReference type="SUPFAM" id="SSF51905">
    <property type="entry name" value="FAD/NAD(P)-binding domain"/>
    <property type="match status" value="1"/>
</dbReference>
<reference evidence="9 10" key="1">
    <citation type="submission" date="2020-03" db="EMBL/GenBank/DDBJ databases">
        <title>Draft Genome Sequence of Cudoniella acicularis.</title>
        <authorList>
            <person name="Buettner E."/>
            <person name="Kellner H."/>
        </authorList>
    </citation>
    <scope>NUCLEOTIDE SEQUENCE [LARGE SCALE GENOMIC DNA]</scope>
    <source>
        <strain evidence="9 10">DSM 108380</strain>
    </source>
</reference>
<dbReference type="InterPro" id="IPR000172">
    <property type="entry name" value="GMC_OxRdtase_N"/>
</dbReference>
<dbReference type="InterPro" id="IPR003953">
    <property type="entry name" value="FAD-dep_OxRdtase_2_FAD-bd"/>
</dbReference>
<evidence type="ECO:0000259" key="6">
    <source>
        <dbReference type="Pfam" id="PF00732"/>
    </source>
</evidence>
<gene>
    <name evidence="9" type="ORF">G7Y89_g8259</name>
</gene>
<dbReference type="Pfam" id="PF05199">
    <property type="entry name" value="GMC_oxred_C"/>
    <property type="match status" value="1"/>
</dbReference>
<dbReference type="PANTHER" id="PTHR46056">
    <property type="entry name" value="LONG-CHAIN-ALCOHOL OXIDASE"/>
    <property type="match status" value="1"/>
</dbReference>
<evidence type="ECO:0000256" key="5">
    <source>
        <dbReference type="SAM" id="MobiDB-lite"/>
    </source>
</evidence>
<dbReference type="GO" id="GO:0050660">
    <property type="term" value="F:flavin adenine dinucleotide binding"/>
    <property type="evidence" value="ECO:0007669"/>
    <property type="project" value="InterPro"/>
</dbReference>
<dbReference type="AlphaFoldDB" id="A0A8H4RGW4"/>
<name>A0A8H4RGW4_9HELO</name>